<dbReference type="GO" id="GO:0005525">
    <property type="term" value="F:GTP binding"/>
    <property type="evidence" value="ECO:0007669"/>
    <property type="project" value="UniProtKB-KW"/>
</dbReference>
<keyword evidence="3 8" id="KW-0342">GTP-binding</keyword>
<comment type="function">
    <text evidence="4">GTPase that recruits MYO1E to MHC class II-containing vesicles via the effector protein ARL14EP and hence controls the movement of these vesicles along the actin cytoskeleton in dendritic cells.</text>
</comment>
<organism evidence="10 11">
    <name type="scientific">Ciona savignyi</name>
    <name type="common">Pacific transparent sea squirt</name>
    <dbReference type="NCBI Taxonomy" id="51511"/>
    <lineage>
        <taxon>Eukaryota</taxon>
        <taxon>Metazoa</taxon>
        <taxon>Chordata</taxon>
        <taxon>Tunicata</taxon>
        <taxon>Ascidiacea</taxon>
        <taxon>Phlebobranchia</taxon>
        <taxon>Cionidae</taxon>
        <taxon>Ciona</taxon>
    </lineage>
</organism>
<evidence type="ECO:0000256" key="2">
    <source>
        <dbReference type="ARBA" id="ARBA00022741"/>
    </source>
</evidence>
<dbReference type="NCBIfam" id="TIGR00231">
    <property type="entry name" value="small_GTP"/>
    <property type="match status" value="1"/>
</dbReference>
<name>H2YN57_CIOSA</name>
<dbReference type="PROSITE" id="PS51417">
    <property type="entry name" value="ARF"/>
    <property type="match status" value="1"/>
</dbReference>
<dbReference type="InterPro" id="IPR024156">
    <property type="entry name" value="Small_GTPase_ARF"/>
</dbReference>
<dbReference type="PRINTS" id="PR00328">
    <property type="entry name" value="SAR1GTPBP"/>
</dbReference>
<comment type="subunit">
    <text evidence="5">Interacts with ARL14EP.</text>
</comment>
<keyword evidence="9" id="KW-0460">Magnesium</keyword>
<dbReference type="HOGENOM" id="CLU_040729_9_2_1"/>
<dbReference type="AlphaFoldDB" id="H2YN57"/>
<feature type="binding site" evidence="9">
    <location>
        <position position="33"/>
    </location>
    <ligand>
        <name>Mg(2+)</name>
        <dbReference type="ChEBI" id="CHEBI:18420"/>
    </ligand>
</feature>
<dbReference type="Proteomes" id="UP000007875">
    <property type="component" value="Unassembled WGS sequence"/>
</dbReference>
<feature type="binding site" evidence="8">
    <location>
        <begin position="129"/>
        <end position="132"/>
    </location>
    <ligand>
        <name>GTP</name>
        <dbReference type="ChEBI" id="CHEBI:37565"/>
    </ligand>
</feature>
<dbReference type="InterPro" id="IPR027417">
    <property type="entry name" value="P-loop_NTPase"/>
</dbReference>
<dbReference type="GO" id="GO:0030010">
    <property type="term" value="P:establishment of cell polarity"/>
    <property type="evidence" value="ECO:0007669"/>
    <property type="project" value="UniProtKB-ARBA"/>
</dbReference>
<dbReference type="GO" id="GO:0046872">
    <property type="term" value="F:metal ion binding"/>
    <property type="evidence" value="ECO:0007669"/>
    <property type="project" value="UniProtKB-KW"/>
</dbReference>
<dbReference type="GO" id="GO:0003924">
    <property type="term" value="F:GTPase activity"/>
    <property type="evidence" value="ECO:0007669"/>
    <property type="project" value="InterPro"/>
</dbReference>
<dbReference type="PROSITE" id="PS51422">
    <property type="entry name" value="SAR1"/>
    <property type="match status" value="1"/>
</dbReference>
<dbReference type="InterPro" id="IPR005225">
    <property type="entry name" value="Small_GTP-bd"/>
</dbReference>
<dbReference type="FunFam" id="3.40.50.300:FF:000412">
    <property type="entry name" value="ADP-ribosylation factor 1"/>
    <property type="match status" value="1"/>
</dbReference>
<dbReference type="PANTHER" id="PTHR11711">
    <property type="entry name" value="ADP RIBOSYLATION FACTOR-RELATED"/>
    <property type="match status" value="1"/>
</dbReference>
<evidence type="ECO:0000256" key="7">
    <source>
        <dbReference type="ARBA" id="ARBA00077764"/>
    </source>
</evidence>
<feature type="binding site" evidence="8">
    <location>
        <position position="73"/>
    </location>
    <ligand>
        <name>GTP</name>
        <dbReference type="ChEBI" id="CHEBI:37565"/>
    </ligand>
</feature>
<evidence type="ECO:0000256" key="5">
    <source>
        <dbReference type="ARBA" id="ARBA00061881"/>
    </source>
</evidence>
<dbReference type="InParanoid" id="H2YN57"/>
<feature type="binding site" evidence="8">
    <location>
        <begin position="26"/>
        <end position="33"/>
    </location>
    <ligand>
        <name>GTP</name>
        <dbReference type="ChEBI" id="CHEBI:37565"/>
    </ligand>
</feature>
<evidence type="ECO:0000256" key="6">
    <source>
        <dbReference type="ARBA" id="ARBA00072405"/>
    </source>
</evidence>
<dbReference type="SMART" id="SM00178">
    <property type="entry name" value="SAR"/>
    <property type="match status" value="1"/>
</dbReference>
<dbReference type="STRING" id="51511.ENSCSAVP00000006759"/>
<keyword evidence="2 8" id="KW-0547">Nucleotide-binding</keyword>
<reference evidence="10" key="3">
    <citation type="submission" date="2025-09" db="UniProtKB">
        <authorList>
            <consortium name="Ensembl"/>
        </authorList>
    </citation>
    <scope>IDENTIFICATION</scope>
</reference>
<reference evidence="11" key="1">
    <citation type="submission" date="2003-08" db="EMBL/GenBank/DDBJ databases">
        <authorList>
            <person name="Birren B."/>
            <person name="Nusbaum C."/>
            <person name="Abebe A."/>
            <person name="Abouelleil A."/>
            <person name="Adekoya E."/>
            <person name="Ait-zahra M."/>
            <person name="Allen N."/>
            <person name="Allen T."/>
            <person name="An P."/>
            <person name="Anderson M."/>
            <person name="Anderson S."/>
            <person name="Arachchi H."/>
            <person name="Armbruster J."/>
            <person name="Bachantsang P."/>
            <person name="Baldwin J."/>
            <person name="Barry A."/>
            <person name="Bayul T."/>
            <person name="Blitshsteyn B."/>
            <person name="Bloom T."/>
            <person name="Blye J."/>
            <person name="Boguslavskiy L."/>
            <person name="Borowsky M."/>
            <person name="Boukhgalter B."/>
            <person name="Brunache A."/>
            <person name="Butler J."/>
            <person name="Calixte N."/>
            <person name="Calvo S."/>
            <person name="Camarata J."/>
            <person name="Campo K."/>
            <person name="Chang J."/>
            <person name="Cheshatsang Y."/>
            <person name="Citroen M."/>
            <person name="Collymore A."/>
            <person name="Considine T."/>
            <person name="Cook A."/>
            <person name="Cooke P."/>
            <person name="Corum B."/>
            <person name="Cuomo C."/>
            <person name="David R."/>
            <person name="Dawoe T."/>
            <person name="Degray S."/>
            <person name="Dodge S."/>
            <person name="Dooley K."/>
            <person name="Dorje P."/>
            <person name="Dorjee K."/>
            <person name="Dorris L."/>
            <person name="Duffey N."/>
            <person name="Dupes A."/>
            <person name="Elkins T."/>
            <person name="Engels R."/>
            <person name="Erickson J."/>
            <person name="Farina A."/>
            <person name="Faro S."/>
            <person name="Ferreira P."/>
            <person name="Fischer H."/>
            <person name="Fitzgerald M."/>
            <person name="Foley K."/>
            <person name="Gage D."/>
            <person name="Galagan J."/>
            <person name="Gearin G."/>
            <person name="Gnerre S."/>
            <person name="Gnirke A."/>
            <person name="Goyette A."/>
            <person name="Graham J."/>
            <person name="Grandbois E."/>
            <person name="Gyaltsen K."/>
            <person name="Hafez N."/>
            <person name="Hagopian D."/>
            <person name="Hagos B."/>
            <person name="Hall J."/>
            <person name="Hatcher B."/>
            <person name="Heller A."/>
            <person name="Higgins H."/>
            <person name="Honan T."/>
            <person name="Horn A."/>
            <person name="Houde N."/>
            <person name="Hughes L."/>
            <person name="Hulme W."/>
            <person name="Husby E."/>
            <person name="Iliev I."/>
            <person name="Jaffe D."/>
            <person name="Jones C."/>
            <person name="Kamal M."/>
            <person name="Kamat A."/>
            <person name="Kamvysselis M."/>
            <person name="Karlsson E."/>
            <person name="Kells C."/>
            <person name="Kieu A."/>
            <person name="Kisner P."/>
            <person name="Kodira C."/>
            <person name="Kulbokas E."/>
            <person name="Labutti K."/>
            <person name="Lama D."/>
            <person name="Landers T."/>
            <person name="Leger J."/>
            <person name="Levine S."/>
            <person name="Lewis D."/>
            <person name="Lewis T."/>
            <person name="Lindblad-toh K."/>
            <person name="Liu X."/>
            <person name="Lokyitsang T."/>
            <person name="Lokyitsang Y."/>
            <person name="Lucien O."/>
            <person name="Lui A."/>
            <person name="Ma L.J."/>
            <person name="Mabbitt R."/>
            <person name="Macdonald J."/>
            <person name="Maclean C."/>
            <person name="Major J."/>
            <person name="Manning J."/>
            <person name="Marabella R."/>
            <person name="Maru K."/>
            <person name="Matthews C."/>
            <person name="Mauceli E."/>
            <person name="Mccarthy M."/>
            <person name="Mcdonough S."/>
            <person name="Mcghee T."/>
            <person name="Meldrim J."/>
            <person name="Meneus L."/>
            <person name="Mesirov J."/>
            <person name="Mihalev A."/>
            <person name="Mihova T."/>
            <person name="Mikkelsen T."/>
            <person name="Mlenga V."/>
            <person name="Moru K."/>
            <person name="Mozes J."/>
            <person name="Mulrain L."/>
            <person name="Munson G."/>
            <person name="Naylor J."/>
            <person name="Newes C."/>
            <person name="Nguyen C."/>
            <person name="Nguyen N."/>
            <person name="Nguyen T."/>
            <person name="Nicol R."/>
            <person name="Nielsen C."/>
            <person name="Nizzari M."/>
            <person name="Norbu C."/>
            <person name="Norbu N."/>
            <person name="O'donnell P."/>
            <person name="Okoawo O."/>
            <person name="O'leary S."/>
            <person name="Omotosho B."/>
            <person name="O'neill K."/>
            <person name="Osman S."/>
            <person name="Parker S."/>
            <person name="Perrin D."/>
            <person name="Phunkhang P."/>
            <person name="Piqani B."/>
            <person name="Purcell S."/>
            <person name="Rachupka T."/>
            <person name="Ramasamy U."/>
            <person name="Rameau R."/>
            <person name="Ray V."/>
            <person name="Raymond C."/>
            <person name="Retta R."/>
            <person name="Richardson S."/>
            <person name="Rise C."/>
            <person name="Rodriguez J."/>
            <person name="Rogers J."/>
            <person name="Rogov P."/>
            <person name="Rutman M."/>
            <person name="Schupbach R."/>
            <person name="Seaman C."/>
            <person name="Settipalli S."/>
            <person name="Sharpe T."/>
            <person name="Sheridan J."/>
            <person name="Sherpa N."/>
            <person name="Shi J."/>
            <person name="Smirnov S."/>
            <person name="Smith C."/>
            <person name="Sougnez C."/>
            <person name="Spencer B."/>
            <person name="Stalker J."/>
            <person name="Stange-thomann N."/>
            <person name="Stavropoulos S."/>
            <person name="Stetson K."/>
            <person name="Stone C."/>
            <person name="Stone S."/>
            <person name="Stubbs M."/>
            <person name="Talamas J."/>
            <person name="Tchuinga P."/>
            <person name="Tenzing P."/>
            <person name="Tesfaye S."/>
            <person name="Theodore J."/>
            <person name="Thoulutsang Y."/>
            <person name="Topham K."/>
            <person name="Towey S."/>
            <person name="Tsamla T."/>
            <person name="Tsomo N."/>
            <person name="Vallee D."/>
            <person name="Vassiliev H."/>
            <person name="Venkataraman V."/>
            <person name="Vinson J."/>
            <person name="Vo A."/>
            <person name="Wade C."/>
            <person name="Wang S."/>
            <person name="Wangchuk T."/>
            <person name="Wangdi T."/>
            <person name="Whittaker C."/>
            <person name="Wilkinson J."/>
            <person name="Wu Y."/>
            <person name="Wyman D."/>
            <person name="Yadav S."/>
            <person name="Yang S."/>
            <person name="Yang X."/>
            <person name="Yeager S."/>
            <person name="Yee E."/>
            <person name="Young G."/>
            <person name="Zainoun J."/>
            <person name="Zembeck L."/>
            <person name="Zimmer A."/>
            <person name="Zody M."/>
            <person name="Lander E."/>
        </authorList>
    </citation>
    <scope>NUCLEOTIDE SEQUENCE [LARGE SCALE GENOMIC DNA]</scope>
</reference>
<dbReference type="CDD" id="cd00878">
    <property type="entry name" value="Arf_Arl"/>
    <property type="match status" value="1"/>
</dbReference>
<proteinExistence type="inferred from homology"/>
<accession>H2YN57</accession>
<reference evidence="10" key="2">
    <citation type="submission" date="2025-08" db="UniProtKB">
        <authorList>
            <consortium name="Ensembl"/>
        </authorList>
    </citation>
    <scope>IDENTIFICATION</scope>
</reference>
<dbReference type="Gene3D" id="3.40.50.300">
    <property type="entry name" value="P-loop containing nucleotide triphosphate hydrolases"/>
    <property type="match status" value="1"/>
</dbReference>
<dbReference type="Pfam" id="PF00025">
    <property type="entry name" value="Arf"/>
    <property type="match status" value="1"/>
</dbReference>
<keyword evidence="11" id="KW-1185">Reference proteome</keyword>
<keyword evidence="9" id="KW-0479">Metal-binding</keyword>
<sequence>MGLYVSRLSKMWSDFNSQPASAVMLGLDGAGKTTVTYKLKLDEVVTTIPTLGFNVETVSPCKGLTLTIWDVGGQDIIRKLWRHYFTNTEGLIYVVDSSDKQRFAESREELHKVLEDDEMRGKPVLVLANKQDLPCSAAVSNVAEALGLRKLSADHKWHIQACCAVRGDGIFEGFEVFSTLVKEFKKSRHNFNYPY</sequence>
<evidence type="ECO:0000256" key="1">
    <source>
        <dbReference type="ARBA" id="ARBA00010290"/>
    </source>
</evidence>
<evidence type="ECO:0000313" key="10">
    <source>
        <dbReference type="Ensembl" id="ENSCSAVP00000006759.1"/>
    </source>
</evidence>
<feature type="binding site" evidence="9">
    <location>
        <position position="50"/>
    </location>
    <ligand>
        <name>Mg(2+)</name>
        <dbReference type="ChEBI" id="CHEBI:18420"/>
    </ligand>
</feature>
<evidence type="ECO:0000256" key="9">
    <source>
        <dbReference type="PIRSR" id="PIRSR606689-2"/>
    </source>
</evidence>
<evidence type="ECO:0000256" key="4">
    <source>
        <dbReference type="ARBA" id="ARBA00054077"/>
    </source>
</evidence>
<dbReference type="eggNOG" id="KOG0070">
    <property type="taxonomic scope" value="Eukaryota"/>
</dbReference>
<evidence type="ECO:0000313" key="11">
    <source>
        <dbReference type="Proteomes" id="UP000007875"/>
    </source>
</evidence>
<dbReference type="SUPFAM" id="SSF52540">
    <property type="entry name" value="P-loop containing nucleoside triphosphate hydrolases"/>
    <property type="match status" value="1"/>
</dbReference>
<evidence type="ECO:0000256" key="8">
    <source>
        <dbReference type="PIRSR" id="PIRSR606689-1"/>
    </source>
</evidence>
<comment type="similarity">
    <text evidence="1">Belongs to the small GTPase superfamily. Arf family.</text>
</comment>
<evidence type="ECO:0000256" key="3">
    <source>
        <dbReference type="ARBA" id="ARBA00023134"/>
    </source>
</evidence>
<dbReference type="InterPro" id="IPR006689">
    <property type="entry name" value="Small_GTPase_ARF/SAR"/>
</dbReference>
<protein>
    <recommendedName>
        <fullName evidence="6">ADP-ribosylation factor-like protein 14</fullName>
    </recommendedName>
    <alternativeName>
        <fullName evidence="7">ADP-ribosylation factor 7</fullName>
    </alternativeName>
</protein>
<dbReference type="Ensembl" id="ENSCSAVT00000006846.1">
    <property type="protein sequence ID" value="ENSCSAVP00000006759.1"/>
    <property type="gene ID" value="ENSCSAVG00000004044.1"/>
</dbReference>
<dbReference type="GeneTree" id="ENSGT00940000165938"/>
<dbReference type="SMART" id="SM00177">
    <property type="entry name" value="ARF"/>
    <property type="match status" value="1"/>
</dbReference>
<dbReference type="OMA" id="HYFCETH"/>